<dbReference type="Proteomes" id="UP001165064">
    <property type="component" value="Unassembled WGS sequence"/>
</dbReference>
<sequence length="277" mass="31767">MGIDPLLDISLSWVIEELVFDDSIFASKQQNKFVDFVLAKLLKIHIKVPFEYKLDNFGMELLNHCRCEYSSIVSKKGLKFAKDNSMRFITFLDCEFYLFSKLLKLTKNLDSLEHLTSLRLWIPSSMSDGLDENLVQRLTTWSDKCIEDKKKRVILSVCLEYQDRPLIPCSMFVSQLKALNRHKNFEIVYSGIVSEGSMCPYLLSSAYNISLVGLLDLNNLANHGLDELAQCSEATDRTFVEHSDFARPSFAINSMEAVKTATDFIHIYMKSIYHANV</sequence>
<reference evidence="1" key="1">
    <citation type="submission" date="2023-04" db="EMBL/GenBank/DDBJ databases">
        <title>Ambrosiozyma monospora NBRC 10751.</title>
        <authorList>
            <person name="Ichikawa N."/>
            <person name="Sato H."/>
            <person name="Tonouchi N."/>
        </authorList>
    </citation>
    <scope>NUCLEOTIDE SEQUENCE</scope>
    <source>
        <strain evidence="1">NBRC 10751</strain>
    </source>
</reference>
<keyword evidence="2" id="KW-1185">Reference proteome</keyword>
<gene>
    <name evidence="1" type="ORF">Amon02_000839700</name>
</gene>
<comment type="caution">
    <text evidence="1">The sequence shown here is derived from an EMBL/GenBank/DDBJ whole genome shotgun (WGS) entry which is preliminary data.</text>
</comment>
<evidence type="ECO:0000313" key="1">
    <source>
        <dbReference type="EMBL" id="GME88634.1"/>
    </source>
</evidence>
<dbReference type="EMBL" id="BSXS01007389">
    <property type="protein sequence ID" value="GME88634.1"/>
    <property type="molecule type" value="Genomic_DNA"/>
</dbReference>
<organism evidence="1 2">
    <name type="scientific">Ambrosiozyma monospora</name>
    <name type="common">Yeast</name>
    <name type="synonym">Endomycopsis monosporus</name>
    <dbReference type="NCBI Taxonomy" id="43982"/>
    <lineage>
        <taxon>Eukaryota</taxon>
        <taxon>Fungi</taxon>
        <taxon>Dikarya</taxon>
        <taxon>Ascomycota</taxon>
        <taxon>Saccharomycotina</taxon>
        <taxon>Pichiomycetes</taxon>
        <taxon>Pichiales</taxon>
        <taxon>Pichiaceae</taxon>
        <taxon>Ambrosiozyma</taxon>
    </lineage>
</organism>
<evidence type="ECO:0000313" key="2">
    <source>
        <dbReference type="Proteomes" id="UP001165064"/>
    </source>
</evidence>
<accession>A0ACB5THM5</accession>
<name>A0ACB5THM5_AMBMO</name>
<protein>
    <submittedName>
        <fullName evidence="1">Unnamed protein product</fullName>
    </submittedName>
</protein>
<proteinExistence type="predicted"/>